<protein>
    <submittedName>
        <fullName evidence="1">Uncharacterized protein</fullName>
    </submittedName>
</protein>
<accession>A0AA38M103</accession>
<dbReference type="AlphaFoldDB" id="A0AA38M103"/>
<gene>
    <name evidence="1" type="ORF">Zmor_004396</name>
</gene>
<evidence type="ECO:0000313" key="1">
    <source>
        <dbReference type="EMBL" id="KAJ3623623.1"/>
    </source>
</evidence>
<proteinExistence type="predicted"/>
<evidence type="ECO:0000313" key="2">
    <source>
        <dbReference type="Proteomes" id="UP001168821"/>
    </source>
</evidence>
<keyword evidence="2" id="KW-1185">Reference proteome</keyword>
<name>A0AA38M103_9CUCU</name>
<dbReference type="EMBL" id="JALNTZ010001749">
    <property type="protein sequence ID" value="KAJ3623623.1"/>
    <property type="molecule type" value="Genomic_DNA"/>
</dbReference>
<sequence length="98" mass="11259">MNNEKKSGANIKTQIKIIVALLTRRYYETSQRRRLNNGVEQMTEVLEELQAVVSTDLRRKLPPVREESQPPIEKASSNSFCISHHSKIALQPKKLDTK</sequence>
<organism evidence="1 2">
    <name type="scientific">Zophobas morio</name>
    <dbReference type="NCBI Taxonomy" id="2755281"/>
    <lineage>
        <taxon>Eukaryota</taxon>
        <taxon>Metazoa</taxon>
        <taxon>Ecdysozoa</taxon>
        <taxon>Arthropoda</taxon>
        <taxon>Hexapoda</taxon>
        <taxon>Insecta</taxon>
        <taxon>Pterygota</taxon>
        <taxon>Neoptera</taxon>
        <taxon>Endopterygota</taxon>
        <taxon>Coleoptera</taxon>
        <taxon>Polyphaga</taxon>
        <taxon>Cucujiformia</taxon>
        <taxon>Tenebrionidae</taxon>
        <taxon>Zophobas</taxon>
    </lineage>
</organism>
<comment type="caution">
    <text evidence="1">The sequence shown here is derived from an EMBL/GenBank/DDBJ whole genome shotgun (WGS) entry which is preliminary data.</text>
</comment>
<reference evidence="1" key="1">
    <citation type="journal article" date="2023" name="G3 (Bethesda)">
        <title>Whole genome assemblies of Zophobas morio and Tenebrio molitor.</title>
        <authorList>
            <person name="Kaur S."/>
            <person name="Stinson S.A."/>
            <person name="diCenzo G.C."/>
        </authorList>
    </citation>
    <scope>NUCLEOTIDE SEQUENCE</scope>
    <source>
        <strain evidence="1">QUZm001</strain>
    </source>
</reference>
<dbReference type="Proteomes" id="UP001168821">
    <property type="component" value="Unassembled WGS sequence"/>
</dbReference>